<evidence type="ECO:0000313" key="3">
    <source>
        <dbReference type="Proteomes" id="UP001203284"/>
    </source>
</evidence>
<gene>
    <name evidence="2" type="ORF">MWN34_01410</name>
</gene>
<dbReference type="Pfam" id="PF04430">
    <property type="entry name" value="DUF498"/>
    <property type="match status" value="1"/>
</dbReference>
<dbReference type="Proteomes" id="UP001203284">
    <property type="component" value="Unassembled WGS sequence"/>
</dbReference>
<feature type="region of interest" description="Disordered" evidence="1">
    <location>
        <begin position="1"/>
        <end position="34"/>
    </location>
</feature>
<reference evidence="2 3" key="1">
    <citation type="submission" date="2022-04" db="EMBL/GenBank/DDBJ databases">
        <authorList>
            <person name="Grouzdev D.S."/>
            <person name="Pantiukh K.S."/>
            <person name="Krutkina M.S."/>
        </authorList>
    </citation>
    <scope>NUCLEOTIDE SEQUENCE [LARGE SCALE GENOMIC DNA]</scope>
    <source>
        <strain evidence="2 3">6x-1</strain>
    </source>
</reference>
<dbReference type="InterPro" id="IPR007523">
    <property type="entry name" value="NDUFAF3/AAMDC"/>
</dbReference>
<dbReference type="CDD" id="cd00248">
    <property type="entry name" value="Mth938-like"/>
    <property type="match status" value="1"/>
</dbReference>
<name>A0ABT0D6I9_9HYPH</name>
<organism evidence="2 3">
    <name type="scientific">Ancylobacter crimeensis</name>
    <dbReference type="NCBI Taxonomy" id="2579147"/>
    <lineage>
        <taxon>Bacteria</taxon>
        <taxon>Pseudomonadati</taxon>
        <taxon>Pseudomonadota</taxon>
        <taxon>Alphaproteobacteria</taxon>
        <taxon>Hyphomicrobiales</taxon>
        <taxon>Xanthobacteraceae</taxon>
        <taxon>Ancylobacter</taxon>
    </lineage>
</organism>
<keyword evidence="3" id="KW-1185">Reference proteome</keyword>
<dbReference type="EMBL" id="JALKCH010000001">
    <property type="protein sequence ID" value="MCK0195564.1"/>
    <property type="molecule type" value="Genomic_DNA"/>
</dbReference>
<accession>A0ABT0D6I9</accession>
<dbReference type="Gene3D" id="3.40.1230.10">
    <property type="entry name" value="MTH938-like"/>
    <property type="match status" value="1"/>
</dbReference>
<dbReference type="RefSeq" id="WP_247025841.1">
    <property type="nucleotide sequence ID" value="NZ_JALKCH010000001.1"/>
</dbReference>
<protein>
    <submittedName>
        <fullName evidence="2">Mth938-like domain-containing protein</fullName>
    </submittedName>
</protein>
<proteinExistence type="predicted"/>
<dbReference type="InterPro" id="IPR036748">
    <property type="entry name" value="MTH938-like_sf"/>
</dbReference>
<evidence type="ECO:0000256" key="1">
    <source>
        <dbReference type="SAM" id="MobiDB-lite"/>
    </source>
</evidence>
<sequence>MAGFPDRSRPPGAGPSGARSPDTRAPDAPGHLPQQVPIEGYGGGFFHFAGMASSGSILALPSGIHEWAARLPVDITEAALAQVFADARRLELVLIGTGPDPWPIPEALRWRFRDAGVRVDAMPTRSAAATYNVLLAEGRAVGAALLALA</sequence>
<dbReference type="PANTHER" id="PTHR21192">
    <property type="entry name" value="NUCLEAR PROTEIN E3-3"/>
    <property type="match status" value="1"/>
</dbReference>
<evidence type="ECO:0000313" key="2">
    <source>
        <dbReference type="EMBL" id="MCK0195564.1"/>
    </source>
</evidence>
<dbReference type="SUPFAM" id="SSF64076">
    <property type="entry name" value="MTH938-like"/>
    <property type="match status" value="1"/>
</dbReference>
<comment type="caution">
    <text evidence="2">The sequence shown here is derived from an EMBL/GenBank/DDBJ whole genome shotgun (WGS) entry which is preliminary data.</text>
</comment>
<dbReference type="PANTHER" id="PTHR21192:SF2">
    <property type="entry name" value="NADH DEHYDROGENASE [UBIQUINONE] 1 ALPHA SUBCOMPLEX ASSEMBLY FACTOR 3"/>
    <property type="match status" value="1"/>
</dbReference>